<keyword evidence="4" id="KW-1185">Reference proteome</keyword>
<feature type="domain" description="DUF4143" evidence="2">
    <location>
        <begin position="205"/>
        <end position="367"/>
    </location>
</feature>
<reference evidence="3" key="1">
    <citation type="submission" date="2023-05" db="EMBL/GenBank/DDBJ databases">
        <title>Mariniplasma microaerophilum sp. nov., a novel anaerobic mollicute isolated from terrestrial mud volcano, Taman Peninsula, Russia.</title>
        <authorList>
            <person name="Khomyakova M.A."/>
            <person name="Merkel A.Y."/>
            <person name="Slobodkin A.I."/>
        </authorList>
    </citation>
    <scope>NUCLEOTIDE SEQUENCE</scope>
    <source>
        <strain evidence="3">M4Ah</strain>
    </source>
</reference>
<dbReference type="AlphaFoldDB" id="A0AAW6U288"/>
<dbReference type="PANTHER" id="PTHR43566">
    <property type="entry name" value="CONSERVED PROTEIN"/>
    <property type="match status" value="1"/>
</dbReference>
<dbReference type="Pfam" id="PF13635">
    <property type="entry name" value="DUF4143"/>
    <property type="match status" value="1"/>
</dbReference>
<feature type="domain" description="AAA" evidence="1">
    <location>
        <begin position="23"/>
        <end position="136"/>
    </location>
</feature>
<dbReference type="InterPro" id="IPR041682">
    <property type="entry name" value="AAA_14"/>
</dbReference>
<accession>A0AAW6U288</accession>
<dbReference type="Pfam" id="PF13173">
    <property type="entry name" value="AAA_14"/>
    <property type="match status" value="1"/>
</dbReference>
<dbReference type="PANTHER" id="PTHR43566:SF2">
    <property type="entry name" value="DUF4143 DOMAIN-CONTAINING PROTEIN"/>
    <property type="match status" value="1"/>
</dbReference>
<dbReference type="InterPro" id="IPR027417">
    <property type="entry name" value="P-loop_NTPase"/>
</dbReference>
<dbReference type="RefSeq" id="WP_282838493.1">
    <property type="nucleotide sequence ID" value="NZ_JASCXW010000001.1"/>
</dbReference>
<evidence type="ECO:0000259" key="1">
    <source>
        <dbReference type="Pfam" id="PF13173"/>
    </source>
</evidence>
<protein>
    <submittedName>
        <fullName evidence="3">DUF4143 domain-containing protein</fullName>
    </submittedName>
</protein>
<sequence length="430" mass="48252">MNTIYLVRNIDSELESYLEAFGAVLITGPKWCGKTTSASMKAKSILKLQDPDKSQGYLLTAQTKPSLLLEGDKPRLIDEWQMAPVLWDAIRTSVDNVRDEGLYILTGSTVVDESKIMHTGTGRIARLKMYPMSLFESKESNGIISLKQLFNDKNYNIDGLKSNLTIENLIFATCRGGWPSSLTKKTDAAKLLVAKSYLDNIIQIDISTVDGKKREPLKVQYLLRSYARNIGTISSNKTIIDDVNSNTNLSESAYYEYVNALNKLYVIEDIPAWNPSIRSKTSIRSSNKRMFIDPSIAAAALGVSPQMLLQDFETFGFMFENLCVRDLKVYATSLGGSLSYYRDRMNLEVDAVLHLNDGRFALIEFKLGTKQIEEAAKHLLEVVDLIRKANETRNSQKLKDPELLMIITGGEMAYTREDGIKIIPIGCLKH</sequence>
<gene>
    <name evidence="3" type="ORF">QJ521_00820</name>
</gene>
<dbReference type="InterPro" id="IPR025420">
    <property type="entry name" value="DUF4143"/>
</dbReference>
<dbReference type="SUPFAM" id="SSF52540">
    <property type="entry name" value="P-loop containing nucleoside triphosphate hydrolases"/>
    <property type="match status" value="1"/>
</dbReference>
<evidence type="ECO:0000313" key="4">
    <source>
        <dbReference type="Proteomes" id="UP001431532"/>
    </source>
</evidence>
<comment type="caution">
    <text evidence="3">The sequence shown here is derived from an EMBL/GenBank/DDBJ whole genome shotgun (WGS) entry which is preliminary data.</text>
</comment>
<name>A0AAW6U288_9MOLU</name>
<evidence type="ECO:0000259" key="2">
    <source>
        <dbReference type="Pfam" id="PF13635"/>
    </source>
</evidence>
<organism evidence="3 4">
    <name type="scientific">Peloplasma aerotolerans</name>
    <dbReference type="NCBI Taxonomy" id="3044389"/>
    <lineage>
        <taxon>Bacteria</taxon>
        <taxon>Bacillati</taxon>
        <taxon>Mycoplasmatota</taxon>
        <taxon>Mollicutes</taxon>
        <taxon>Acholeplasmatales</taxon>
        <taxon>Acholeplasmataceae</taxon>
        <taxon>Peloplasma</taxon>
    </lineage>
</organism>
<evidence type="ECO:0000313" key="3">
    <source>
        <dbReference type="EMBL" id="MDI6452091.1"/>
    </source>
</evidence>
<dbReference type="EMBL" id="JASCXW010000001">
    <property type="protein sequence ID" value="MDI6452091.1"/>
    <property type="molecule type" value="Genomic_DNA"/>
</dbReference>
<proteinExistence type="predicted"/>
<dbReference type="Proteomes" id="UP001431532">
    <property type="component" value="Unassembled WGS sequence"/>
</dbReference>